<dbReference type="STRING" id="118168.MC7420_1694"/>
<name>B4VMW3_9CYAN</name>
<accession>B4VMW3</accession>
<dbReference type="Proteomes" id="UP000003835">
    <property type="component" value="Unassembled WGS sequence"/>
</dbReference>
<organism evidence="1 2">
    <name type="scientific">Coleofasciculus chthonoplastes PCC 7420</name>
    <dbReference type="NCBI Taxonomy" id="118168"/>
    <lineage>
        <taxon>Bacteria</taxon>
        <taxon>Bacillati</taxon>
        <taxon>Cyanobacteriota</taxon>
        <taxon>Cyanophyceae</taxon>
        <taxon>Coleofasciculales</taxon>
        <taxon>Coleofasciculaceae</taxon>
        <taxon>Coleofasciculus</taxon>
    </lineage>
</organism>
<proteinExistence type="predicted"/>
<dbReference type="HOGENOM" id="CLU_3151627_0_0_3"/>
<dbReference type="EMBL" id="DS989845">
    <property type="protein sequence ID" value="EDX76691.1"/>
    <property type="molecule type" value="Genomic_DNA"/>
</dbReference>
<evidence type="ECO:0000313" key="2">
    <source>
        <dbReference type="Proteomes" id="UP000003835"/>
    </source>
</evidence>
<evidence type="ECO:0000313" key="1">
    <source>
        <dbReference type="EMBL" id="EDX76691.1"/>
    </source>
</evidence>
<protein>
    <submittedName>
        <fullName evidence="1">Uncharacterized protein</fullName>
    </submittedName>
</protein>
<gene>
    <name evidence="1" type="ORF">MC7420_1694</name>
</gene>
<keyword evidence="2" id="KW-1185">Reference proteome</keyword>
<reference evidence="1 2" key="1">
    <citation type="submission" date="2008-07" db="EMBL/GenBank/DDBJ databases">
        <authorList>
            <person name="Tandeau de Marsac N."/>
            <person name="Ferriera S."/>
            <person name="Johnson J."/>
            <person name="Kravitz S."/>
            <person name="Beeson K."/>
            <person name="Sutton G."/>
            <person name="Rogers Y.-H."/>
            <person name="Friedman R."/>
            <person name="Frazier M."/>
            <person name="Venter J.C."/>
        </authorList>
    </citation>
    <scope>NUCLEOTIDE SEQUENCE [LARGE SCALE GENOMIC DNA]</scope>
    <source>
        <strain evidence="1 2">PCC 7420</strain>
    </source>
</reference>
<sequence length="48" mass="5618">MQQERHLQSLHYQGILVKNLVFSQRITKIVAIMPQNISFCAKLCQFNV</sequence>
<dbReference type="AlphaFoldDB" id="B4VMW3"/>